<protein>
    <recommendedName>
        <fullName evidence="4">DUF2125 domain-containing protein</fullName>
    </recommendedName>
</protein>
<dbReference type="OrthoDB" id="7791409at2"/>
<accession>A0A238LHG1</accession>
<dbReference type="RefSeq" id="WP_093992510.1">
    <property type="nucleotide sequence ID" value="NZ_FXZK01000004.1"/>
</dbReference>
<organism evidence="2 3">
    <name type="scientific">Flavimaricola marinus</name>
    <dbReference type="NCBI Taxonomy" id="1819565"/>
    <lineage>
        <taxon>Bacteria</taxon>
        <taxon>Pseudomonadati</taxon>
        <taxon>Pseudomonadota</taxon>
        <taxon>Alphaproteobacteria</taxon>
        <taxon>Rhodobacterales</taxon>
        <taxon>Paracoccaceae</taxon>
        <taxon>Flavimaricola</taxon>
    </lineage>
</organism>
<evidence type="ECO:0000313" key="2">
    <source>
        <dbReference type="EMBL" id="SMY08320.1"/>
    </source>
</evidence>
<dbReference type="AlphaFoldDB" id="A0A238LHG1"/>
<keyword evidence="1" id="KW-0732">Signal</keyword>
<dbReference type="EMBL" id="FXZK01000004">
    <property type="protein sequence ID" value="SMY08320.1"/>
    <property type="molecule type" value="Genomic_DNA"/>
</dbReference>
<dbReference type="Proteomes" id="UP000201613">
    <property type="component" value="Unassembled WGS sequence"/>
</dbReference>
<feature type="signal peptide" evidence="1">
    <location>
        <begin position="1"/>
        <end position="22"/>
    </location>
</feature>
<evidence type="ECO:0000313" key="3">
    <source>
        <dbReference type="Proteomes" id="UP000201613"/>
    </source>
</evidence>
<keyword evidence="3" id="KW-1185">Reference proteome</keyword>
<evidence type="ECO:0008006" key="4">
    <source>
        <dbReference type="Google" id="ProtNLM"/>
    </source>
</evidence>
<sequence>MTRLLSLLSASTALCWAIPAAAQITAEDVMANSDALYAAYGATRSASTSRDGAVVTVTAESIDWALPMGIGELSVTLSDYTLEENSDGSVSIVYPAGFSARLSGRIPGEGDGSIVMEIGPDAITTLASGDPGAISYSTRTEAVVMTMGEAQVSGAPDIEVNMTLAIDSSETLTRVLEDSLTVVFSESSIGAMTTDFSMQSGDDFSTRSEGRYGPSTSTINMGLIPGGASLLNLGTALRDGMYITGGSTSTGNETFTESFASGNLVDRQTISTGPGEARFSFDQNGISVFGASSNLLANIEQPLVMSPEIGFDVAEFSGGFELPLLADTGAQDFSFQLSLNDLRLGPSIWNLFDPDKALDRSPGDFSIVIEGSAINKVDWLDILSLEGLNFDNELPIDVTSVSLSDLTVAGLGARISGQGAFTFDAGDTVTYPGMPRPTGEAALEASGLNGMIEALADLGLIPTDALFGLRMGLGMVTVPGDGPDTQVSRIELTQDGKIIANGQQLR</sequence>
<reference evidence="2 3" key="1">
    <citation type="submission" date="2017-05" db="EMBL/GenBank/DDBJ databases">
        <authorList>
            <person name="Song R."/>
            <person name="Chenine A.L."/>
            <person name="Ruprecht R.M."/>
        </authorList>
    </citation>
    <scope>NUCLEOTIDE SEQUENCE [LARGE SCALE GENOMIC DNA]</scope>
    <source>
        <strain evidence="2 3">CECT 8899</strain>
    </source>
</reference>
<name>A0A238LHG1_9RHOB</name>
<feature type="chain" id="PRO_5012489350" description="DUF2125 domain-containing protein" evidence="1">
    <location>
        <begin position="23"/>
        <end position="506"/>
    </location>
</feature>
<gene>
    <name evidence="2" type="ORF">LOM8899_02471</name>
</gene>
<evidence type="ECO:0000256" key="1">
    <source>
        <dbReference type="SAM" id="SignalP"/>
    </source>
</evidence>
<proteinExistence type="predicted"/>